<reference evidence="3" key="1">
    <citation type="journal article" date="2019" name="Nat. Commun.">
        <title>The genome of broomcorn millet.</title>
        <authorList>
            <person name="Zou C."/>
            <person name="Miki D."/>
            <person name="Li D."/>
            <person name="Tang Q."/>
            <person name="Xiao L."/>
            <person name="Rajput S."/>
            <person name="Deng P."/>
            <person name="Jia W."/>
            <person name="Huang R."/>
            <person name="Zhang M."/>
            <person name="Sun Y."/>
            <person name="Hu J."/>
            <person name="Fu X."/>
            <person name="Schnable P.S."/>
            <person name="Li F."/>
            <person name="Zhang H."/>
            <person name="Feng B."/>
            <person name="Zhu X."/>
            <person name="Liu R."/>
            <person name="Schnable J.C."/>
            <person name="Zhu J.-K."/>
            <person name="Zhang H."/>
        </authorList>
    </citation>
    <scope>NUCLEOTIDE SEQUENCE [LARGE SCALE GENOMIC DNA]</scope>
</reference>
<sequence length="85" mass="9096">MGRPPRTALAQYSVTSLRRFSGNSPLRPSRASALRRVAAVLLLAAAVALPCAVLYRAAVDATAPVYIPRARRPLLQWDPPPPPPG</sequence>
<evidence type="ECO:0000313" key="3">
    <source>
        <dbReference type="Proteomes" id="UP000275267"/>
    </source>
</evidence>
<dbReference type="AlphaFoldDB" id="A0A3L6QLU1"/>
<name>A0A3L6QLU1_PANMI</name>
<comment type="caution">
    <text evidence="2">The sequence shown here is derived from an EMBL/GenBank/DDBJ whole genome shotgun (WGS) entry which is preliminary data.</text>
</comment>
<evidence type="ECO:0000256" key="1">
    <source>
        <dbReference type="SAM" id="Phobius"/>
    </source>
</evidence>
<dbReference type="Proteomes" id="UP000275267">
    <property type="component" value="Unassembled WGS sequence"/>
</dbReference>
<protein>
    <submittedName>
        <fullName evidence="2">Uncharacterized protein</fullName>
    </submittedName>
</protein>
<gene>
    <name evidence="2" type="ORF">C2845_PM12G23600</name>
</gene>
<dbReference type="EMBL" id="PQIB02000012">
    <property type="protein sequence ID" value="RLM80416.1"/>
    <property type="molecule type" value="Genomic_DNA"/>
</dbReference>
<keyword evidence="1" id="KW-1133">Transmembrane helix</keyword>
<evidence type="ECO:0000313" key="2">
    <source>
        <dbReference type="EMBL" id="RLM80416.1"/>
    </source>
</evidence>
<keyword evidence="1" id="KW-0812">Transmembrane</keyword>
<keyword evidence="1" id="KW-0472">Membrane</keyword>
<keyword evidence="3" id="KW-1185">Reference proteome</keyword>
<accession>A0A3L6QLU1</accession>
<feature type="transmembrane region" description="Helical" evidence="1">
    <location>
        <begin position="37"/>
        <end position="58"/>
    </location>
</feature>
<proteinExistence type="predicted"/>
<organism evidence="2 3">
    <name type="scientific">Panicum miliaceum</name>
    <name type="common">Proso millet</name>
    <name type="synonym">Broomcorn millet</name>
    <dbReference type="NCBI Taxonomy" id="4540"/>
    <lineage>
        <taxon>Eukaryota</taxon>
        <taxon>Viridiplantae</taxon>
        <taxon>Streptophyta</taxon>
        <taxon>Embryophyta</taxon>
        <taxon>Tracheophyta</taxon>
        <taxon>Spermatophyta</taxon>
        <taxon>Magnoliopsida</taxon>
        <taxon>Liliopsida</taxon>
        <taxon>Poales</taxon>
        <taxon>Poaceae</taxon>
        <taxon>PACMAD clade</taxon>
        <taxon>Panicoideae</taxon>
        <taxon>Panicodae</taxon>
        <taxon>Paniceae</taxon>
        <taxon>Panicinae</taxon>
        <taxon>Panicum</taxon>
        <taxon>Panicum sect. Panicum</taxon>
    </lineage>
</organism>